<proteinExistence type="predicted"/>
<gene>
    <name evidence="2" type="ORF">SMAR0320_LOCUS11142</name>
</gene>
<dbReference type="EMBL" id="HBGZ01015589">
    <property type="protein sequence ID" value="CAD9603382.1"/>
    <property type="molecule type" value="Transcribed_RNA"/>
</dbReference>
<protein>
    <submittedName>
        <fullName evidence="2">Uncharacterized protein</fullName>
    </submittedName>
</protein>
<accession>A0A7S2LDN0</accession>
<reference evidence="2" key="1">
    <citation type="submission" date="2021-01" db="EMBL/GenBank/DDBJ databases">
        <authorList>
            <person name="Corre E."/>
            <person name="Pelletier E."/>
            <person name="Niang G."/>
            <person name="Scheremetjew M."/>
            <person name="Finn R."/>
            <person name="Kale V."/>
            <person name="Holt S."/>
            <person name="Cochrane G."/>
            <person name="Meng A."/>
            <person name="Brown T."/>
            <person name="Cohen L."/>
        </authorList>
    </citation>
    <scope>NUCLEOTIDE SEQUENCE</scope>
    <source>
        <strain evidence="2">SM1012Den-03</strain>
    </source>
</reference>
<feature type="region of interest" description="Disordered" evidence="1">
    <location>
        <begin position="111"/>
        <end position="130"/>
    </location>
</feature>
<organism evidence="2">
    <name type="scientific">Skeletonema marinoi</name>
    <dbReference type="NCBI Taxonomy" id="267567"/>
    <lineage>
        <taxon>Eukaryota</taxon>
        <taxon>Sar</taxon>
        <taxon>Stramenopiles</taxon>
        <taxon>Ochrophyta</taxon>
        <taxon>Bacillariophyta</taxon>
        <taxon>Coscinodiscophyceae</taxon>
        <taxon>Thalassiosirophycidae</taxon>
        <taxon>Thalassiosirales</taxon>
        <taxon>Skeletonemataceae</taxon>
        <taxon>Skeletonema</taxon>
        <taxon>Skeletonema marinoi-dohrnii complex</taxon>
    </lineage>
</organism>
<dbReference type="AlphaFoldDB" id="A0A7S2LDN0"/>
<sequence>MAAAQLFRSVKRVYNKHNRRSPPTKAFETMEMALPVVEENAVSKSIRGYMFDADKDVDAVRFSRLDTPNGFPEWVFHETQSGIGASDEDSSCVEILRRGICRELAKCPISHIGSDEPEEGNEGLSEERESTQRYELSLGRKFRAVIDDLSYDPKNIENWMVLSECLGFKADIICDRLVRENDPYDTSDFCPPMNATKSLAARSLDKLHEIQSSEYTRRNWHPFIGKDLSAYMQYPWSNLNSLRDCSKHVESSLSPVSESGHESETVDLQIWREIETIFGKGEYTSWANAWAGMFVTALRTMRMKALRVARYLAKKKLGKMHPSEVCEDIGTALYGDLMASTVYGFPMQRMSNHEKRAIAEGTKYYFEEAIELSKSVDYASDSKTESWEVQFMIGKCCEKIASTLRDEIYPTDDCPKKRIYETMMSEAIQNYSAALGDAQKVEKAGGGQDNKNGGSSHGSREVLYRLHATRFKVLLSAIRQAADDFGLAEIEACRISSTSWFDDSNKLQTSDDDVRLKTWDLYVDCVQGLASCRKGISYFHRAAYRLAQALLWAPAFHDPRFCFHEGSIESIPPFKRGRISELDKDSFAECAASVIGSLFDKKRSHLVAVWVTTSAAPPPFEVLNDSVRKYDALRLKYIKAFIDTMVLCKRRDKIETFLSWAVSSSQDIPGFYEASAMTFQGGNPGNSLLSGSGFLTKVQRAAMIALAKMVLQDLALMKKDGINEKARKLLKDDFKLSHNLFLRLNSTPEEILRAAHSNKPLDEVVALCRCYLSIQSGRINDSINLDGNIDDATMLSSLLEGASEKAKEMFPTKKNKLKTLKRQAEDPVMS</sequence>
<name>A0A7S2LDN0_9STRA</name>
<evidence type="ECO:0000313" key="2">
    <source>
        <dbReference type="EMBL" id="CAD9603382.1"/>
    </source>
</evidence>
<evidence type="ECO:0000256" key="1">
    <source>
        <dbReference type="SAM" id="MobiDB-lite"/>
    </source>
</evidence>